<evidence type="ECO:0000256" key="2">
    <source>
        <dbReference type="ARBA" id="ARBA00004141"/>
    </source>
</evidence>
<evidence type="ECO:0000256" key="9">
    <source>
        <dbReference type="SAM" id="Phobius"/>
    </source>
</evidence>
<dbReference type="InterPro" id="IPR044878">
    <property type="entry name" value="UbiA_sf"/>
</dbReference>
<name>A0A9N9KQ26_9HELO</name>
<comment type="pathway">
    <text evidence="3">Secondary metabolite biosynthesis; terpenoid biosynthesis.</text>
</comment>
<dbReference type="CDD" id="cd13959">
    <property type="entry name" value="PT_UbiA_COQ2"/>
    <property type="match status" value="1"/>
</dbReference>
<dbReference type="GO" id="GO:0016765">
    <property type="term" value="F:transferase activity, transferring alkyl or aryl (other than methyl) groups"/>
    <property type="evidence" value="ECO:0007669"/>
    <property type="project" value="InterPro"/>
</dbReference>
<dbReference type="Gene3D" id="1.20.120.1780">
    <property type="entry name" value="UbiA prenyltransferase"/>
    <property type="match status" value="1"/>
</dbReference>
<evidence type="ECO:0000313" key="10">
    <source>
        <dbReference type="EMBL" id="CAG8949542.1"/>
    </source>
</evidence>
<dbReference type="Gene3D" id="1.10.357.140">
    <property type="entry name" value="UbiA prenyltransferase"/>
    <property type="match status" value="1"/>
</dbReference>
<evidence type="ECO:0000256" key="7">
    <source>
        <dbReference type="ARBA" id="ARBA00022989"/>
    </source>
</evidence>
<dbReference type="FunFam" id="1.10.357.140:FF:000008">
    <property type="entry name" value="4-hydroxybenzoate octaprenyltransferase"/>
    <property type="match status" value="1"/>
</dbReference>
<evidence type="ECO:0000256" key="6">
    <source>
        <dbReference type="ARBA" id="ARBA00022692"/>
    </source>
</evidence>
<evidence type="ECO:0000256" key="5">
    <source>
        <dbReference type="ARBA" id="ARBA00022679"/>
    </source>
</evidence>
<dbReference type="OrthoDB" id="3445884at2759"/>
<dbReference type="PROSITE" id="PS00943">
    <property type="entry name" value="UBIA"/>
    <property type="match status" value="1"/>
</dbReference>
<keyword evidence="5" id="KW-0808">Transferase</keyword>
<dbReference type="InterPro" id="IPR030470">
    <property type="entry name" value="UbiA_prenylTrfase_CS"/>
</dbReference>
<comment type="cofactor">
    <cofactor evidence="1">
        <name>Mg(2+)</name>
        <dbReference type="ChEBI" id="CHEBI:18420"/>
    </cofactor>
</comment>
<dbReference type="Pfam" id="PF01040">
    <property type="entry name" value="UbiA"/>
    <property type="match status" value="1"/>
</dbReference>
<dbReference type="PANTHER" id="PTHR11048">
    <property type="entry name" value="PRENYLTRANSFERASES"/>
    <property type="match status" value="1"/>
</dbReference>
<organism evidence="10 11">
    <name type="scientific">Hymenoscyphus fraxineus</name>
    <dbReference type="NCBI Taxonomy" id="746836"/>
    <lineage>
        <taxon>Eukaryota</taxon>
        <taxon>Fungi</taxon>
        <taxon>Dikarya</taxon>
        <taxon>Ascomycota</taxon>
        <taxon>Pezizomycotina</taxon>
        <taxon>Leotiomycetes</taxon>
        <taxon>Helotiales</taxon>
        <taxon>Helotiaceae</taxon>
        <taxon>Hymenoscyphus</taxon>
    </lineage>
</organism>
<reference evidence="10" key="1">
    <citation type="submission" date="2021-07" db="EMBL/GenBank/DDBJ databases">
        <authorList>
            <person name="Durling M."/>
        </authorList>
    </citation>
    <scope>NUCLEOTIDE SEQUENCE</scope>
</reference>
<evidence type="ECO:0000313" key="11">
    <source>
        <dbReference type="Proteomes" id="UP000696280"/>
    </source>
</evidence>
<comment type="similarity">
    <text evidence="4">Belongs to the UbiA prenyltransferase family.</text>
</comment>
<evidence type="ECO:0000256" key="3">
    <source>
        <dbReference type="ARBA" id="ARBA00004721"/>
    </source>
</evidence>
<protein>
    <submittedName>
        <fullName evidence="10">Uncharacterized protein</fullName>
    </submittedName>
</protein>
<dbReference type="EMBL" id="CAJVRL010000014">
    <property type="protein sequence ID" value="CAG8949542.1"/>
    <property type="molecule type" value="Genomic_DNA"/>
</dbReference>
<evidence type="ECO:0000256" key="8">
    <source>
        <dbReference type="ARBA" id="ARBA00023136"/>
    </source>
</evidence>
<dbReference type="PANTHER" id="PTHR11048:SF28">
    <property type="entry name" value="4-HYDROXYBENZOATE POLYPRENYLTRANSFERASE, MITOCHONDRIAL"/>
    <property type="match status" value="1"/>
</dbReference>
<evidence type="ECO:0000256" key="4">
    <source>
        <dbReference type="ARBA" id="ARBA00005985"/>
    </source>
</evidence>
<feature type="transmembrane region" description="Helical" evidence="9">
    <location>
        <begin position="252"/>
        <end position="271"/>
    </location>
</feature>
<sequence length="309" mass="34410">MGISLSKNPQTQVAKTFDNLWQLSRFHTRESWLAVFPAIWGLAFAVNQSHTNLPLSQLHLILSNWFCMTLFHGTFCTWNDVCDVNFDKQVARTKNRPLAAGRCSIQTAVIWFITQWVITDFLVYTLLGAPALQVFHPWCLIATIYPFMKRLVSWPQFILAPAVAGPSFVGWSSINGNSNIEGALPLFIAYSIWTVYFDTAYGFQDINDDKKAGVGSLAQFLGPNFIKPFLAVTGAVTIGLLGIAATKAQFTLLFWILGLGIWAASLPFQFNMLDLNDSKSGGKVFGFNIKLGLYISFIALMEAGIKFVR</sequence>
<feature type="transmembrane region" description="Helical" evidence="9">
    <location>
        <begin position="157"/>
        <end position="174"/>
    </location>
</feature>
<feature type="transmembrane region" description="Helical" evidence="9">
    <location>
        <begin position="225"/>
        <end position="245"/>
    </location>
</feature>
<dbReference type="FunFam" id="1.20.120.1780:FF:000001">
    <property type="entry name" value="4-hydroxybenzoate octaprenyltransferase"/>
    <property type="match status" value="1"/>
</dbReference>
<comment type="subcellular location">
    <subcellularLocation>
        <location evidence="2">Membrane</location>
        <topology evidence="2">Multi-pass membrane protein</topology>
    </subcellularLocation>
</comment>
<feature type="transmembrane region" description="Helical" evidence="9">
    <location>
        <begin position="291"/>
        <end position="308"/>
    </location>
</feature>
<keyword evidence="11" id="KW-1185">Reference proteome</keyword>
<gene>
    <name evidence="10" type="ORF">HYFRA_00007774</name>
</gene>
<dbReference type="GO" id="GO:0005886">
    <property type="term" value="C:plasma membrane"/>
    <property type="evidence" value="ECO:0007669"/>
    <property type="project" value="TreeGrafter"/>
</dbReference>
<keyword evidence="8 9" id="KW-0472">Membrane</keyword>
<accession>A0A9N9KQ26</accession>
<keyword evidence="6 9" id="KW-0812">Transmembrane</keyword>
<dbReference type="Proteomes" id="UP000696280">
    <property type="component" value="Unassembled WGS sequence"/>
</dbReference>
<dbReference type="InterPro" id="IPR000537">
    <property type="entry name" value="UbiA_prenyltransferase"/>
</dbReference>
<keyword evidence="7 9" id="KW-1133">Transmembrane helix</keyword>
<dbReference type="InterPro" id="IPR039653">
    <property type="entry name" value="Prenyltransferase"/>
</dbReference>
<proteinExistence type="inferred from homology"/>
<evidence type="ECO:0000256" key="1">
    <source>
        <dbReference type="ARBA" id="ARBA00001946"/>
    </source>
</evidence>
<comment type="caution">
    <text evidence="10">The sequence shown here is derived from an EMBL/GenBank/DDBJ whole genome shotgun (WGS) entry which is preliminary data.</text>
</comment>
<dbReference type="AlphaFoldDB" id="A0A9N9KQ26"/>